<proteinExistence type="predicted"/>
<keyword evidence="4" id="KW-1185">Reference proteome</keyword>
<accession>A0ABM9E524</accession>
<reference evidence="3" key="1">
    <citation type="submission" date="2022-03" db="EMBL/GenBank/DDBJ databases">
        <authorList>
            <person name="Brunel B."/>
        </authorList>
    </citation>
    <scope>NUCLEOTIDE SEQUENCE</scope>
    <source>
        <strain evidence="3">STM4922sample</strain>
    </source>
</reference>
<dbReference type="SUPFAM" id="SSF53474">
    <property type="entry name" value="alpha/beta-Hydrolases"/>
    <property type="match status" value="1"/>
</dbReference>
<dbReference type="Pfam" id="PF00561">
    <property type="entry name" value="Abhydrolase_1"/>
    <property type="match status" value="1"/>
</dbReference>
<evidence type="ECO:0000313" key="3">
    <source>
        <dbReference type="EMBL" id="CAH2403844.1"/>
    </source>
</evidence>
<dbReference type="EC" id="3.8.1.3" evidence="3"/>
<dbReference type="EMBL" id="CAKXZS010000026">
    <property type="protein sequence ID" value="CAH2403844.1"/>
    <property type="molecule type" value="Genomic_DNA"/>
</dbReference>
<dbReference type="InterPro" id="IPR000073">
    <property type="entry name" value="AB_hydrolase_1"/>
</dbReference>
<name>A0ABM9E524_9HYPH</name>
<protein>
    <submittedName>
        <fullName evidence="3">Haloacetate dehalogenase</fullName>
        <ecNumber evidence="3">3.8.1.3</ecNumber>
    </submittedName>
</protein>
<dbReference type="GO" id="GO:0018785">
    <property type="term" value="F:haloacetate dehalogenase activity"/>
    <property type="evidence" value="ECO:0007669"/>
    <property type="project" value="UniProtKB-EC"/>
</dbReference>
<feature type="domain" description="AB hydrolase-1" evidence="2">
    <location>
        <begin position="121"/>
        <end position="306"/>
    </location>
</feature>
<feature type="region of interest" description="Disordered" evidence="1">
    <location>
        <begin position="346"/>
        <end position="365"/>
    </location>
</feature>
<organism evidence="3 4">
    <name type="scientific">Mesorhizobium ventifaucium</name>
    <dbReference type="NCBI Taxonomy" id="666020"/>
    <lineage>
        <taxon>Bacteria</taxon>
        <taxon>Pseudomonadati</taxon>
        <taxon>Pseudomonadota</taxon>
        <taxon>Alphaproteobacteria</taxon>
        <taxon>Hyphomicrobiales</taxon>
        <taxon>Phyllobacteriaceae</taxon>
        <taxon>Mesorhizobium</taxon>
    </lineage>
</organism>
<gene>
    <name evidence="3" type="ORF">MES4922_320029</name>
</gene>
<comment type="caution">
    <text evidence="3">The sequence shown here is derived from an EMBL/GenBank/DDBJ whole genome shotgun (WGS) entry which is preliminary data.</text>
</comment>
<keyword evidence="3" id="KW-0378">Hydrolase</keyword>
<dbReference type="Gene3D" id="3.40.50.1820">
    <property type="entry name" value="alpha/beta hydrolase"/>
    <property type="match status" value="1"/>
</dbReference>
<sequence length="365" mass="40172">MAYPQATLWRSYGVRRSKYQWPHLPYSAIEENFRTCSPPGTAADRDPSGTLCVVAGGSRGRRTVFAGFTATSLQLDDTTIFARVGGTGPTAAAPSWFSRNASDVEGYRSGLGAQLYGDCRRSSRLWAKRLPGFLCRSSPYAKRAMAGDMVQVMQQLGFEQFMIAGHDRGGRVAYRLALDHPNEISKVAVLDVIPTAAAWDRADARLALGFWPWSLLAQPEPLPERLIGAAPDAIVDNAIVQWGSPAEMFSAEVREAYVKALRDPVHIHAICEDYRAAATIDREHDALDQIDGRRITCPLLALWSSQGGLETCMRRKADRWLSGGNGPTALQGARFRAGTSFQKSTLARPQRLSRNSSRMNRRNDA</sequence>
<evidence type="ECO:0000259" key="2">
    <source>
        <dbReference type="Pfam" id="PF00561"/>
    </source>
</evidence>
<evidence type="ECO:0000313" key="4">
    <source>
        <dbReference type="Proteomes" id="UP001152604"/>
    </source>
</evidence>
<evidence type="ECO:0000256" key="1">
    <source>
        <dbReference type="SAM" id="MobiDB-lite"/>
    </source>
</evidence>
<dbReference type="Proteomes" id="UP001152604">
    <property type="component" value="Unassembled WGS sequence"/>
</dbReference>
<dbReference type="InterPro" id="IPR029058">
    <property type="entry name" value="AB_hydrolase_fold"/>
</dbReference>